<gene>
    <name evidence="1" type="ORF">HPB49_023585</name>
</gene>
<evidence type="ECO:0000313" key="1">
    <source>
        <dbReference type="EMBL" id="KAH7960813.1"/>
    </source>
</evidence>
<organism evidence="1 2">
    <name type="scientific">Dermacentor silvarum</name>
    <name type="common">Tick</name>
    <dbReference type="NCBI Taxonomy" id="543639"/>
    <lineage>
        <taxon>Eukaryota</taxon>
        <taxon>Metazoa</taxon>
        <taxon>Ecdysozoa</taxon>
        <taxon>Arthropoda</taxon>
        <taxon>Chelicerata</taxon>
        <taxon>Arachnida</taxon>
        <taxon>Acari</taxon>
        <taxon>Parasitiformes</taxon>
        <taxon>Ixodida</taxon>
        <taxon>Ixodoidea</taxon>
        <taxon>Ixodidae</taxon>
        <taxon>Rhipicephalinae</taxon>
        <taxon>Dermacentor</taxon>
    </lineage>
</organism>
<dbReference type="EMBL" id="CM023472">
    <property type="protein sequence ID" value="KAH7960813.1"/>
    <property type="molecule type" value="Genomic_DNA"/>
</dbReference>
<proteinExistence type="predicted"/>
<keyword evidence="2" id="KW-1185">Reference proteome</keyword>
<name>A0ACB8D8U0_DERSI</name>
<evidence type="ECO:0000313" key="2">
    <source>
        <dbReference type="Proteomes" id="UP000821865"/>
    </source>
</evidence>
<accession>A0ACB8D8U0</accession>
<protein>
    <submittedName>
        <fullName evidence="1">Uncharacterized protein</fullName>
    </submittedName>
</protein>
<dbReference type="Proteomes" id="UP000821865">
    <property type="component" value="Chromosome 3"/>
</dbReference>
<reference evidence="1" key="1">
    <citation type="submission" date="2020-05" db="EMBL/GenBank/DDBJ databases">
        <title>Large-scale comparative analyses of tick genomes elucidate their genetic diversity and vector capacities.</title>
        <authorList>
            <person name="Jia N."/>
            <person name="Wang J."/>
            <person name="Shi W."/>
            <person name="Du L."/>
            <person name="Sun Y."/>
            <person name="Zhan W."/>
            <person name="Jiang J."/>
            <person name="Wang Q."/>
            <person name="Zhang B."/>
            <person name="Ji P."/>
            <person name="Sakyi L.B."/>
            <person name="Cui X."/>
            <person name="Yuan T."/>
            <person name="Jiang B."/>
            <person name="Yang W."/>
            <person name="Lam T.T.-Y."/>
            <person name="Chang Q."/>
            <person name="Ding S."/>
            <person name="Wang X."/>
            <person name="Zhu J."/>
            <person name="Ruan X."/>
            <person name="Zhao L."/>
            <person name="Wei J."/>
            <person name="Que T."/>
            <person name="Du C."/>
            <person name="Cheng J."/>
            <person name="Dai P."/>
            <person name="Han X."/>
            <person name="Huang E."/>
            <person name="Gao Y."/>
            <person name="Liu J."/>
            <person name="Shao H."/>
            <person name="Ye R."/>
            <person name="Li L."/>
            <person name="Wei W."/>
            <person name="Wang X."/>
            <person name="Wang C."/>
            <person name="Yang T."/>
            <person name="Huo Q."/>
            <person name="Li W."/>
            <person name="Guo W."/>
            <person name="Chen H."/>
            <person name="Zhou L."/>
            <person name="Ni X."/>
            <person name="Tian J."/>
            <person name="Zhou Y."/>
            <person name="Sheng Y."/>
            <person name="Liu T."/>
            <person name="Pan Y."/>
            <person name="Xia L."/>
            <person name="Li J."/>
            <person name="Zhao F."/>
            <person name="Cao W."/>
        </authorList>
    </citation>
    <scope>NUCLEOTIDE SEQUENCE</scope>
    <source>
        <strain evidence="1">Dsil-2018</strain>
    </source>
</reference>
<sequence length="316" mass="33779">MSTCVRFAYAALILAVNTAAVLSVGRNSPDACLRLLLDVDTGVDDALAITLAARLSNVCIEAITAVAGNADLNTGYDNTLRTLNVIDRTKVPVYKGADRPVDGHWDTEKTYFGPDNFGGVSAQYPMSRNPAGDPQTPGYIKMIELVKKNRGQQTLVLMAPLTNLAIALLAAPDISEGIRHIYILGGTLYGKGLVNPTADFNFFTDPEAALVVLQRATCPVTIIPREASLEATVPWDTYYSITNKSGKLQKFLRDVTTHTVQCCLSGGQSPGGFSVGDFLAVLAAAVPESVTKTLENRVNVERCGAGEYTRGQLVHA</sequence>
<comment type="caution">
    <text evidence="1">The sequence shown here is derived from an EMBL/GenBank/DDBJ whole genome shotgun (WGS) entry which is preliminary data.</text>
</comment>